<protein>
    <submittedName>
        <fullName evidence="1">Secreted protein BARF1</fullName>
    </submittedName>
</protein>
<organismHost>
    <name type="scientific">Homo sapiens</name>
    <name type="common">Human</name>
    <dbReference type="NCBI Taxonomy" id="9606"/>
</organismHost>
<dbReference type="SUPFAM" id="SSF48726">
    <property type="entry name" value="Immunoglobulin"/>
    <property type="match status" value="2"/>
</dbReference>
<dbReference type="InterPro" id="IPR013783">
    <property type="entry name" value="Ig-like_fold"/>
</dbReference>
<dbReference type="Pfam" id="PF22305">
    <property type="entry name" value="BARF1_ig2"/>
    <property type="match status" value="1"/>
</dbReference>
<accession>A0A0B6VMU8</accession>
<dbReference type="EMBL" id="AB850648">
    <property type="protein sequence ID" value="BAQ20183.1"/>
    <property type="molecule type" value="Genomic_DNA"/>
</dbReference>
<proteinExistence type="predicted"/>
<sequence>MARFIAQLLLLASCVAAGQAVTAFLGERVTLTSYWRRVSLGPEIEVSWFKLGPGEEQVLIGRMHHDVIFIEWPFRGFFDIHRSANTFFLVVTAANISHDGNYLCRMKLGETEVTKQEHLSVVKPLTLSVHSERSQFPDFSVLTVTCTVNAFPHPHVQWLMPEGVEPAPTAANGGVMKEKDGSLSVSVDLSLPKPWHLPVTCVGKNDKEEAHGVYVSGYLSQ</sequence>
<dbReference type="Gene3D" id="2.60.40.10">
    <property type="entry name" value="Immunoglobulins"/>
    <property type="match status" value="2"/>
</dbReference>
<dbReference type="InterPro" id="IPR007110">
    <property type="entry name" value="Ig-like_dom"/>
</dbReference>
<dbReference type="InterPro" id="IPR036179">
    <property type="entry name" value="Ig-like_dom_sf"/>
</dbReference>
<name>A0A0B6VMU8_EBVG</name>
<evidence type="ECO:0000313" key="2">
    <source>
        <dbReference type="Proteomes" id="UP000111218"/>
    </source>
</evidence>
<gene>
    <name evidence="1" type="primary">BARF1</name>
</gene>
<dbReference type="PROSITE" id="PS50835">
    <property type="entry name" value="IG_LIKE"/>
    <property type="match status" value="1"/>
</dbReference>
<organism evidence="1 2">
    <name type="scientific">Epstein-Barr virus (strain GD1)</name>
    <name type="common">HHV-4</name>
    <name type="synonym">Human gammaherpesvirus 4</name>
    <dbReference type="NCBI Taxonomy" id="10376"/>
    <lineage>
        <taxon>Viruses</taxon>
        <taxon>Duplodnaviria</taxon>
        <taxon>Heunggongvirae</taxon>
        <taxon>Peploviricota</taxon>
        <taxon>Herviviricetes</taxon>
        <taxon>Herpesvirales</taxon>
        <taxon>Orthoherpesviridae</taxon>
        <taxon>Gammaherpesvirinae</taxon>
        <taxon>Lymphocryptovirus</taxon>
        <taxon>Lymphocryptovirus humangamma4</taxon>
    </lineage>
</organism>
<evidence type="ECO:0000313" key="1">
    <source>
        <dbReference type="EMBL" id="BAQ20183.1"/>
    </source>
</evidence>
<reference evidence="1 2" key="1">
    <citation type="submission" date="2013-09" db="EMBL/GenBank/DDBJ databases">
        <title>Target Capture and Whole Genome Sequencing of EBV from Primary Nasopharyngeal Carcinoma Biopsy.</title>
        <authorList>
            <person name="Xiao K."/>
        </authorList>
    </citation>
    <scope>NUCLEOTIDE SEQUENCE [LARGE SCALE GENOMIC DNA]</scope>
    <source>
        <strain evidence="1">HN3</strain>
    </source>
</reference>
<dbReference type="Proteomes" id="UP000111218">
    <property type="component" value="Segment"/>
</dbReference>
<dbReference type="InterPro" id="IPR054777">
    <property type="entry name" value="BARF1_Ig_2"/>
</dbReference>